<dbReference type="GO" id="GO:0005886">
    <property type="term" value="C:plasma membrane"/>
    <property type="evidence" value="ECO:0007669"/>
    <property type="project" value="TreeGrafter"/>
</dbReference>
<dbReference type="GO" id="GO:0070941">
    <property type="term" value="P:eisosome assembly"/>
    <property type="evidence" value="ECO:0007669"/>
    <property type="project" value="TreeGrafter"/>
</dbReference>
<feature type="compositionally biased region" description="Polar residues" evidence="1">
    <location>
        <begin position="613"/>
        <end position="623"/>
    </location>
</feature>
<keyword evidence="2" id="KW-0812">Transmembrane</keyword>
<dbReference type="GO" id="GO:0036286">
    <property type="term" value="C:eisosome filament"/>
    <property type="evidence" value="ECO:0007669"/>
    <property type="project" value="TreeGrafter"/>
</dbReference>
<dbReference type="InterPro" id="IPR027267">
    <property type="entry name" value="AH/BAR_dom_sf"/>
</dbReference>
<dbReference type="OrthoDB" id="3358861at2759"/>
<feature type="region of interest" description="Disordered" evidence="1">
    <location>
        <begin position="734"/>
        <end position="955"/>
    </location>
</feature>
<comment type="caution">
    <text evidence="3">The sequence shown here is derived from an EMBL/GenBank/DDBJ whole genome shotgun (WGS) entry which is preliminary data.</text>
</comment>
<feature type="transmembrane region" description="Helical" evidence="2">
    <location>
        <begin position="36"/>
        <end position="54"/>
    </location>
</feature>
<feature type="compositionally biased region" description="Gly residues" evidence="1">
    <location>
        <begin position="670"/>
        <end position="680"/>
    </location>
</feature>
<dbReference type="Gene3D" id="1.20.1270.60">
    <property type="entry name" value="Arfaptin homology (AH) domain/BAR domain"/>
    <property type="match status" value="1"/>
</dbReference>
<feature type="compositionally biased region" description="Low complexity" evidence="1">
    <location>
        <begin position="573"/>
        <end position="582"/>
    </location>
</feature>
<dbReference type="AlphaFoldDB" id="A0A8H6XI05"/>
<gene>
    <name evidence="3" type="ORF">MSAN_02114700</name>
</gene>
<evidence type="ECO:0000256" key="1">
    <source>
        <dbReference type="SAM" id="MobiDB-lite"/>
    </source>
</evidence>
<keyword evidence="2" id="KW-0472">Membrane</keyword>
<accession>A0A8H6XI05</accession>
<reference evidence="3" key="1">
    <citation type="submission" date="2020-05" db="EMBL/GenBank/DDBJ databases">
        <title>Mycena genomes resolve the evolution of fungal bioluminescence.</title>
        <authorList>
            <person name="Tsai I.J."/>
        </authorList>
    </citation>
    <scope>NUCLEOTIDE SEQUENCE</scope>
    <source>
        <strain evidence="3">160909Yilan</strain>
    </source>
</reference>
<feature type="compositionally biased region" description="Acidic residues" evidence="1">
    <location>
        <begin position="383"/>
        <end position="397"/>
    </location>
</feature>
<dbReference type="EMBL" id="JACAZH010000029">
    <property type="protein sequence ID" value="KAF7340852.1"/>
    <property type="molecule type" value="Genomic_DNA"/>
</dbReference>
<feature type="region of interest" description="Disordered" evidence="1">
    <location>
        <begin position="610"/>
        <end position="640"/>
    </location>
</feature>
<protein>
    <submittedName>
        <fullName evidence="3">Uncharacterized protein</fullName>
    </submittedName>
</protein>
<feature type="compositionally biased region" description="Basic and acidic residues" evidence="1">
    <location>
        <begin position="421"/>
        <end position="438"/>
    </location>
</feature>
<feature type="compositionally biased region" description="Low complexity" evidence="1">
    <location>
        <begin position="740"/>
        <end position="749"/>
    </location>
</feature>
<dbReference type="PANTHER" id="PTHR31962">
    <property type="entry name" value="SPHINGOLIPID LONG CHAIN BASE-RESPONSIVE PROTEIN PIL1"/>
    <property type="match status" value="1"/>
</dbReference>
<dbReference type="Proteomes" id="UP000623467">
    <property type="component" value="Unassembled WGS sequence"/>
</dbReference>
<feature type="compositionally biased region" description="Polar residues" evidence="1">
    <location>
        <begin position="888"/>
        <end position="898"/>
    </location>
</feature>
<feature type="compositionally biased region" description="Polar residues" evidence="1">
    <location>
        <begin position="911"/>
        <end position="921"/>
    </location>
</feature>
<organism evidence="3 4">
    <name type="scientific">Mycena sanguinolenta</name>
    <dbReference type="NCBI Taxonomy" id="230812"/>
    <lineage>
        <taxon>Eukaryota</taxon>
        <taxon>Fungi</taxon>
        <taxon>Dikarya</taxon>
        <taxon>Basidiomycota</taxon>
        <taxon>Agaricomycotina</taxon>
        <taxon>Agaricomycetes</taxon>
        <taxon>Agaricomycetidae</taxon>
        <taxon>Agaricales</taxon>
        <taxon>Marasmiineae</taxon>
        <taxon>Mycenaceae</taxon>
        <taxon>Mycena</taxon>
    </lineage>
</organism>
<feature type="compositionally biased region" description="Basic and acidic residues" evidence="1">
    <location>
        <begin position="510"/>
        <end position="520"/>
    </location>
</feature>
<keyword evidence="4" id="KW-1185">Reference proteome</keyword>
<feature type="region of interest" description="Disordered" evidence="1">
    <location>
        <begin position="273"/>
        <end position="311"/>
    </location>
</feature>
<feature type="region of interest" description="Disordered" evidence="1">
    <location>
        <begin position="667"/>
        <end position="711"/>
    </location>
</feature>
<evidence type="ECO:0000313" key="4">
    <source>
        <dbReference type="Proteomes" id="UP000623467"/>
    </source>
</evidence>
<sequence length="978" mass="103557">MRCWRTLRNQRVTIVSVNVFSVDVSGKKKSEAEGKGLLVILSLLLPISAFALNHELQYWWRALRPPALHSRLRALWYIAQLIRVSLRICFLRKKEYAKHLATLLDHSNASIASVTAYAAASSPTSAHLILAVAGSLAAADDALRHYAVAVDRWRDYLRGLKALEDEVGNIMRDREILVTRLIKASKPIIHSNSSSSLPISPAQSQSSLTSTNAKLAAAQTELQACEAHLAAKEAALSTHRAALVSQGLAERCHALAECGQRWSEAGRAGVVSAQGGAGAGSSPSGYPQRMPSDPNKPLPVTGSDVSLAPSQSASQINLFSEPTQQQHIYSDATLPPPSLDSSSNHHMVPPAHAMTDRTIMHLPYAQRVLSHRITEESLLQTMDEDGEASSVADEDEPSGPLKVVENPRFAAGTKSGAKGTTKRDGTLKRESVLQRREPTGTAALGSSGSIRGLFGRRGGSDGGAKRRRGKGKGRDDDDDMSEPDVLSEPTPILPRARVVSDVGSRRRKGMHADGARKAEEWVGGQGLLLPQHSDVEDKGWASDGGITPTSTLKRRKSKGKGGTVRSAENTVRSVASSAASDSTPEVLVLSPRQKRRASLGVAVGNVSADALVPSSTPAGPQTTRAERHASLPVRPTPRPPAEAVSLMSIVEDVARANRDGWAVHNTVSAGTGGSASGSGGLVEAKTPRPDGSTVRGRTVSTSAAIDGLPRAPGSLFLPSASSYTTPAVPASFSGPEIPGSSATSSPASSVKRPAKSPLRSALRTPTAPPPVSLPSPVPVKAPPPLLVPVPIPVPAPILNGIGNAHGKGKGKAVEQPEKGDSDDAASISSYETGHETFEDGEETEHEEDHGKPPTPPPHEYGNGTVLHDSPIKSNNPLIEDYGYGGSDLSASSASTQTGAPAVPQRRKSVRVSLQPTFSTTPPAIDEADEDEEGGRHAPWSRPQPQDMWEDSSEEDIEYQKAKKLLTRISRKEKKNTNR</sequence>
<feature type="region of interest" description="Disordered" evidence="1">
    <location>
        <begin position="383"/>
        <end position="589"/>
    </location>
</feature>
<dbReference type="PANTHER" id="PTHR31962:SF1">
    <property type="entry name" value="SPHINGOLIPID LONG CHAIN BASE-RESPONSIVE PROTEIN PIL1"/>
    <property type="match status" value="1"/>
</dbReference>
<dbReference type="GO" id="GO:0006897">
    <property type="term" value="P:endocytosis"/>
    <property type="evidence" value="ECO:0007669"/>
    <property type="project" value="TreeGrafter"/>
</dbReference>
<feature type="compositionally biased region" description="Basic and acidic residues" evidence="1">
    <location>
        <begin position="811"/>
        <end position="821"/>
    </location>
</feature>
<evidence type="ECO:0000313" key="3">
    <source>
        <dbReference type="EMBL" id="KAF7340852.1"/>
    </source>
</evidence>
<dbReference type="InterPro" id="IPR028245">
    <property type="entry name" value="PIL1/LSP1"/>
</dbReference>
<dbReference type="GO" id="GO:0008289">
    <property type="term" value="F:lipid binding"/>
    <property type="evidence" value="ECO:0007669"/>
    <property type="project" value="TreeGrafter"/>
</dbReference>
<feature type="compositionally biased region" description="Pro residues" evidence="1">
    <location>
        <begin position="766"/>
        <end position="795"/>
    </location>
</feature>
<keyword evidence="2" id="KW-1133">Transmembrane helix</keyword>
<feature type="compositionally biased region" description="Low complexity" evidence="1">
    <location>
        <begin position="273"/>
        <end position="285"/>
    </location>
</feature>
<evidence type="ECO:0000256" key="2">
    <source>
        <dbReference type="SAM" id="Phobius"/>
    </source>
</evidence>
<proteinExistence type="predicted"/>
<name>A0A8H6XI05_9AGAR</name>